<dbReference type="EMBL" id="MPUH01001156">
    <property type="protein sequence ID" value="OMJ69795.1"/>
    <property type="molecule type" value="Genomic_DNA"/>
</dbReference>
<accession>A0A1R2AZA8</accession>
<protein>
    <recommendedName>
        <fullName evidence="5">Translocon-associated protein subunit beta</fullName>
    </recommendedName>
</protein>
<keyword evidence="2" id="KW-0732">Signal</keyword>
<evidence type="ECO:0008006" key="5">
    <source>
        <dbReference type="Google" id="ProtNLM"/>
    </source>
</evidence>
<evidence type="ECO:0000313" key="3">
    <source>
        <dbReference type="EMBL" id="OMJ69795.1"/>
    </source>
</evidence>
<comment type="caution">
    <text evidence="3">The sequence shown here is derived from an EMBL/GenBank/DDBJ whole genome shotgun (WGS) entry which is preliminary data.</text>
</comment>
<keyword evidence="1" id="KW-0472">Membrane</keyword>
<evidence type="ECO:0000313" key="4">
    <source>
        <dbReference type="Proteomes" id="UP000187209"/>
    </source>
</evidence>
<dbReference type="Proteomes" id="UP000187209">
    <property type="component" value="Unassembled WGS sequence"/>
</dbReference>
<feature type="transmembrane region" description="Helical" evidence="1">
    <location>
        <begin position="140"/>
        <end position="157"/>
    </location>
</feature>
<feature type="chain" id="PRO_5012909921" description="Translocon-associated protein subunit beta" evidence="2">
    <location>
        <begin position="18"/>
        <end position="172"/>
    </location>
</feature>
<evidence type="ECO:0000256" key="1">
    <source>
        <dbReference type="SAM" id="Phobius"/>
    </source>
</evidence>
<evidence type="ECO:0000256" key="2">
    <source>
        <dbReference type="SAM" id="SignalP"/>
    </source>
</evidence>
<sequence>MLFIFLIFYLTSGKLLGTRTIVSEDFAEGQLFRVRYNLTNTFEYSVYNVTLFDPSFTRQDFLFIEGKSKAKMTYGTIKPGKWSHVDLDMEPRKNFILTMVKGRVTYDLDEEVSEEEELFDEGKTVSFGTAKNYYMRNMDYLPIGVGIVILGIIPLAYSNHLKKKRIKLSKSS</sequence>
<proteinExistence type="predicted"/>
<organism evidence="3 4">
    <name type="scientific">Stentor coeruleus</name>
    <dbReference type="NCBI Taxonomy" id="5963"/>
    <lineage>
        <taxon>Eukaryota</taxon>
        <taxon>Sar</taxon>
        <taxon>Alveolata</taxon>
        <taxon>Ciliophora</taxon>
        <taxon>Postciliodesmatophora</taxon>
        <taxon>Heterotrichea</taxon>
        <taxon>Heterotrichida</taxon>
        <taxon>Stentoridae</taxon>
        <taxon>Stentor</taxon>
    </lineage>
</organism>
<keyword evidence="4" id="KW-1185">Reference proteome</keyword>
<dbReference type="AlphaFoldDB" id="A0A1R2AZA8"/>
<reference evidence="3 4" key="1">
    <citation type="submission" date="2016-11" db="EMBL/GenBank/DDBJ databases">
        <title>The macronuclear genome of Stentor coeruleus: a giant cell with tiny introns.</title>
        <authorList>
            <person name="Slabodnick M."/>
            <person name="Ruby J.G."/>
            <person name="Reiff S.B."/>
            <person name="Swart E.C."/>
            <person name="Gosai S."/>
            <person name="Prabakaran S."/>
            <person name="Witkowska E."/>
            <person name="Larue G.E."/>
            <person name="Fisher S."/>
            <person name="Freeman R.M."/>
            <person name="Gunawardena J."/>
            <person name="Chu W."/>
            <person name="Stover N.A."/>
            <person name="Gregory B.D."/>
            <person name="Nowacki M."/>
            <person name="Derisi J."/>
            <person name="Roy S.W."/>
            <person name="Marshall W.F."/>
            <person name="Sood P."/>
        </authorList>
    </citation>
    <scope>NUCLEOTIDE SEQUENCE [LARGE SCALE GENOMIC DNA]</scope>
    <source>
        <strain evidence="3">WM001</strain>
    </source>
</reference>
<dbReference type="OrthoDB" id="10507690at2759"/>
<gene>
    <name evidence="3" type="ORF">SteCoe_32380</name>
</gene>
<dbReference type="Pfam" id="PF05753">
    <property type="entry name" value="TRAP_beta"/>
    <property type="match status" value="1"/>
</dbReference>
<feature type="signal peptide" evidence="2">
    <location>
        <begin position="1"/>
        <end position="17"/>
    </location>
</feature>
<name>A0A1R2AZA8_9CILI</name>
<keyword evidence="1" id="KW-0812">Transmembrane</keyword>
<keyword evidence="1" id="KW-1133">Transmembrane helix</keyword>